<evidence type="ECO:0000256" key="1">
    <source>
        <dbReference type="SAM" id="MobiDB-lite"/>
    </source>
</evidence>
<feature type="compositionally biased region" description="Basic and acidic residues" evidence="1">
    <location>
        <begin position="681"/>
        <end position="691"/>
    </location>
</feature>
<protein>
    <submittedName>
        <fullName evidence="2">Uncharacterized protein</fullName>
    </submittedName>
</protein>
<proteinExistence type="predicted"/>
<feature type="region of interest" description="Disordered" evidence="1">
    <location>
        <begin position="461"/>
        <end position="497"/>
    </location>
</feature>
<feature type="region of interest" description="Disordered" evidence="1">
    <location>
        <begin position="381"/>
        <end position="401"/>
    </location>
</feature>
<feature type="compositionally biased region" description="Low complexity" evidence="1">
    <location>
        <begin position="665"/>
        <end position="675"/>
    </location>
</feature>
<sequence length="746" mass="85565">MTTILLPALTNCVERQPDKKKKSISLSLHTVLDFDDKDKKDVNIVDIVQTFMQNLNTALDANKKKPQTAMRKFREARDTGFTDFLQEAIEILNGYKDEDFDEFFLVLNDELKKYHYRGCKFYELTDNLDTRRLLDAKLGSIKGKPNAVTKANLNALAYLLKEEIYDDNVRDFLDHVNSLYNDDSKEKFQKVLHDLEQYRSKSKRTNIALVKIVRDGIRSVVFDHYTNLDVNTRRELKNKIDKFWSKFKRNNLGSGEKNDDNKTVEIKNKKKTPKSSENKPIASKEDKLRKRDKKNKKTPTSDDSLNVESTIKTVKSEETNQKSSDDHSSSVNSEKLPSNENFQSNSIEFSLERQQEYNTQRYVTLYTESITGTSKKTSKKVKKIKSRIKSQKVKKNYSEKQKLTTKSETETKVRGPQIELRIKTDDLKQKKIDIVRSMADNSNKNILRTDNRKAKSEGIGIKKPIDPMEDTDAGSDIAPDSTELSNTRRSMTTKSVTEGQHTIRLEAVFGDTSKDRTSFNIKGTQKDLRRDNSSPLTSAEGLSIEMFKKDKEGERPLRRTANNNTNLNQAEIIFMKRINDLEKEINEVKHKIEVNVTNDEKETEKGKGKDDIVKLVDGNDDSTKLGKKAQKNDKKATKYTLDDTEAETKNTSAKDSKNNSKKIHTINTTENINDNNKTKKSTMEVKNETSKDNSVATSKNDVSSGRNAKDVERRDGSNNLYGKKIPFINNNDVNKIMFKRYTDFKS</sequence>
<comment type="caution">
    <text evidence="2">The sequence shown here is derived from an EMBL/GenBank/DDBJ whole genome shotgun (WGS) entry which is preliminary data.</text>
</comment>
<name>A0A2A4J3Q7_HELVI</name>
<feature type="compositionally biased region" description="Polar residues" evidence="1">
    <location>
        <begin position="482"/>
        <end position="497"/>
    </location>
</feature>
<feature type="compositionally biased region" description="Basic and acidic residues" evidence="1">
    <location>
        <begin position="274"/>
        <end position="289"/>
    </location>
</feature>
<dbReference type="EMBL" id="NWSH01003623">
    <property type="protein sequence ID" value="PCG66033.1"/>
    <property type="molecule type" value="Genomic_DNA"/>
</dbReference>
<feature type="compositionally biased region" description="Basic and acidic residues" evidence="1">
    <location>
        <begin position="707"/>
        <end position="716"/>
    </location>
</feature>
<feature type="compositionally biased region" description="Basic residues" evidence="1">
    <location>
        <begin position="381"/>
        <end position="395"/>
    </location>
</feature>
<feature type="region of interest" description="Disordered" evidence="1">
    <location>
        <begin position="599"/>
        <end position="720"/>
    </location>
</feature>
<feature type="region of interest" description="Disordered" evidence="1">
    <location>
        <begin position="251"/>
        <end position="341"/>
    </location>
</feature>
<feature type="compositionally biased region" description="Basic and acidic residues" evidence="1">
    <location>
        <begin position="599"/>
        <end position="614"/>
    </location>
</feature>
<feature type="compositionally biased region" description="Basic and acidic residues" evidence="1">
    <location>
        <begin position="646"/>
        <end position="658"/>
    </location>
</feature>
<reference evidence="2" key="1">
    <citation type="submission" date="2017-09" db="EMBL/GenBank/DDBJ databases">
        <title>Contemporary evolution of a Lepidopteran species, Heliothis virescens, in response to modern agricultural practices.</title>
        <authorList>
            <person name="Fritz M.L."/>
            <person name="Deyonke A.M."/>
            <person name="Papanicolaou A."/>
            <person name="Micinski S."/>
            <person name="Westbrook J."/>
            <person name="Gould F."/>
        </authorList>
    </citation>
    <scope>NUCLEOTIDE SEQUENCE [LARGE SCALE GENOMIC DNA]</scope>
    <source>
        <strain evidence="2">HvINT-</strain>
        <tissue evidence="2">Whole body</tissue>
    </source>
</reference>
<dbReference type="AlphaFoldDB" id="A0A2A4J3Q7"/>
<feature type="compositionally biased region" description="Basic and acidic residues" evidence="1">
    <location>
        <begin position="256"/>
        <end position="267"/>
    </location>
</feature>
<organism evidence="2">
    <name type="scientific">Heliothis virescens</name>
    <name type="common">Tobacco budworm moth</name>
    <dbReference type="NCBI Taxonomy" id="7102"/>
    <lineage>
        <taxon>Eukaryota</taxon>
        <taxon>Metazoa</taxon>
        <taxon>Ecdysozoa</taxon>
        <taxon>Arthropoda</taxon>
        <taxon>Hexapoda</taxon>
        <taxon>Insecta</taxon>
        <taxon>Pterygota</taxon>
        <taxon>Neoptera</taxon>
        <taxon>Endopterygota</taxon>
        <taxon>Lepidoptera</taxon>
        <taxon>Glossata</taxon>
        <taxon>Ditrysia</taxon>
        <taxon>Noctuoidea</taxon>
        <taxon>Noctuidae</taxon>
        <taxon>Heliothinae</taxon>
        <taxon>Heliothis</taxon>
    </lineage>
</organism>
<accession>A0A2A4J3Q7</accession>
<feature type="compositionally biased region" description="Polar residues" evidence="1">
    <location>
        <begin position="692"/>
        <end position="706"/>
    </location>
</feature>
<gene>
    <name evidence="2" type="ORF">B5V51_8308</name>
</gene>
<feature type="compositionally biased region" description="Polar residues" evidence="1">
    <location>
        <begin position="301"/>
        <end position="313"/>
    </location>
</feature>
<evidence type="ECO:0000313" key="2">
    <source>
        <dbReference type="EMBL" id="PCG66033.1"/>
    </source>
</evidence>
<feature type="compositionally biased region" description="Basic and acidic residues" evidence="1">
    <location>
        <begin position="314"/>
        <end position="328"/>
    </location>
</feature>